<evidence type="ECO:0000256" key="2">
    <source>
        <dbReference type="SAM" id="MobiDB-lite"/>
    </source>
</evidence>
<dbReference type="PANTHER" id="PTHR31836">
    <property type="match status" value="1"/>
</dbReference>
<dbReference type="CDD" id="cd22272">
    <property type="entry name" value="DPBB_EXLX1-like"/>
    <property type="match status" value="1"/>
</dbReference>
<feature type="region of interest" description="Disordered" evidence="2">
    <location>
        <begin position="32"/>
        <end position="52"/>
    </location>
</feature>
<evidence type="ECO:0000259" key="3">
    <source>
        <dbReference type="PROSITE" id="PS50842"/>
    </source>
</evidence>
<organism evidence="4 5">
    <name type="scientific">Chondromyces crocatus</name>
    <dbReference type="NCBI Taxonomy" id="52"/>
    <lineage>
        <taxon>Bacteria</taxon>
        <taxon>Pseudomonadati</taxon>
        <taxon>Myxococcota</taxon>
        <taxon>Polyangia</taxon>
        <taxon>Polyangiales</taxon>
        <taxon>Polyangiaceae</taxon>
        <taxon>Chondromyces</taxon>
    </lineage>
</organism>
<dbReference type="PROSITE" id="PS50842">
    <property type="entry name" value="EXPANSIN_EG45"/>
    <property type="match status" value="1"/>
</dbReference>
<dbReference type="SUPFAM" id="SSF50685">
    <property type="entry name" value="Barwin-like endoglucanases"/>
    <property type="match status" value="1"/>
</dbReference>
<evidence type="ECO:0000256" key="1">
    <source>
        <dbReference type="ARBA" id="ARBA00022729"/>
    </source>
</evidence>
<dbReference type="Pfam" id="PF03330">
    <property type="entry name" value="DPBB_1"/>
    <property type="match status" value="1"/>
</dbReference>
<dbReference type="InterPro" id="IPR009009">
    <property type="entry name" value="RlpA-like_DPBB"/>
</dbReference>
<dbReference type="PANTHER" id="PTHR31836:SF21">
    <property type="entry name" value="EXPANSIN-LIKE PROTEIN 7"/>
    <property type="match status" value="1"/>
</dbReference>
<dbReference type="InterPro" id="IPR036749">
    <property type="entry name" value="Expansin_CBD_sf"/>
</dbReference>
<dbReference type="InterPro" id="IPR036908">
    <property type="entry name" value="RlpA-like_sf"/>
</dbReference>
<feature type="domain" description="Expansin-like EG45" evidence="3">
    <location>
        <begin position="61"/>
        <end position="172"/>
    </location>
</feature>
<sequence>MIDSVPMGAWLRMGVGVVMCVGLLAACGDDDGDTGSQGATGEGAASAGSGAGSAGSGAGPGGGCALESATHAGEGTYYDADGSGNCSFPPSPGDLLVAAMNQADYEGSAACGACIALDGPDGSVTVRIVDRCPECAPGDVDMSPQAFEQIAPIAAGRVPITWRYVACGLTGAVVYHFKDGSNPWWAGVQVRNHRYPIAELSFRNADGQFVPLGRENYNYFIGENMGEGPFTFRVTDTLGNVIEDEGIPLRDDGESPGTSQFPACPEN</sequence>
<dbReference type="SUPFAM" id="SSF49590">
    <property type="entry name" value="PHL pollen allergen"/>
    <property type="match status" value="1"/>
</dbReference>
<proteinExistence type="predicted"/>
<dbReference type="InterPro" id="IPR007112">
    <property type="entry name" value="Expansin/allergen_DPBB_dom"/>
</dbReference>
<feature type="region of interest" description="Disordered" evidence="2">
    <location>
        <begin position="246"/>
        <end position="267"/>
    </location>
</feature>
<dbReference type="Proteomes" id="UP000067626">
    <property type="component" value="Chromosome"/>
</dbReference>
<evidence type="ECO:0000313" key="5">
    <source>
        <dbReference type="Proteomes" id="UP000067626"/>
    </source>
</evidence>
<gene>
    <name evidence="4" type="ORF">CMC5_068680</name>
</gene>
<accession>A0A0K1EP68</accession>
<reference evidence="4 5" key="1">
    <citation type="submission" date="2015-07" db="EMBL/GenBank/DDBJ databases">
        <title>Genome analysis of myxobacterium Chondromyces crocatus Cm c5 reveals a high potential for natural compound synthesis and the genetic basis for the loss of fruiting body formation.</title>
        <authorList>
            <person name="Zaburannyi N."/>
            <person name="Bunk B."/>
            <person name="Maier J."/>
            <person name="Overmann J."/>
            <person name="Mueller R."/>
        </authorList>
    </citation>
    <scope>NUCLEOTIDE SEQUENCE [LARGE SCALE GENOMIC DNA]</scope>
    <source>
        <strain evidence="4 5">Cm c5</strain>
    </source>
</reference>
<dbReference type="KEGG" id="ccro:CMC5_068680"/>
<dbReference type="Gene3D" id="2.40.40.10">
    <property type="entry name" value="RlpA-like domain"/>
    <property type="match status" value="1"/>
</dbReference>
<dbReference type="InterPro" id="IPR049818">
    <property type="entry name" value="Expansin_EXLX1-like"/>
</dbReference>
<name>A0A0K1EP68_CHOCO</name>
<dbReference type="InterPro" id="IPR051477">
    <property type="entry name" value="Expansin_CellWall"/>
</dbReference>
<dbReference type="EMBL" id="CP012159">
    <property type="protein sequence ID" value="AKT42641.1"/>
    <property type="molecule type" value="Genomic_DNA"/>
</dbReference>
<dbReference type="STRING" id="52.CMC5_068680"/>
<feature type="compositionally biased region" description="Low complexity" evidence="2">
    <location>
        <begin position="34"/>
        <end position="48"/>
    </location>
</feature>
<keyword evidence="5" id="KW-1185">Reference proteome</keyword>
<keyword evidence="1" id="KW-0732">Signal</keyword>
<dbReference type="Gene3D" id="2.60.40.760">
    <property type="entry name" value="Expansin, cellulose-binding-like domain"/>
    <property type="match status" value="1"/>
</dbReference>
<dbReference type="NCBIfam" id="NF041144">
    <property type="entry name" value="expansin_EXLX1"/>
    <property type="match status" value="1"/>
</dbReference>
<evidence type="ECO:0000313" key="4">
    <source>
        <dbReference type="EMBL" id="AKT42641.1"/>
    </source>
</evidence>
<dbReference type="PATRIC" id="fig|52.7.peg.7538"/>
<protein>
    <recommendedName>
        <fullName evidence="3">Expansin-like EG45 domain-containing protein</fullName>
    </recommendedName>
</protein>
<dbReference type="AlphaFoldDB" id="A0A0K1EP68"/>